<dbReference type="AlphaFoldDB" id="A0A2T4DKR5"/>
<dbReference type="Proteomes" id="UP000240608">
    <property type="component" value="Unassembled WGS sequence"/>
</dbReference>
<evidence type="ECO:0000256" key="1">
    <source>
        <dbReference type="SAM" id="MobiDB-lite"/>
    </source>
</evidence>
<dbReference type="EMBL" id="PYVU01000132">
    <property type="protein sequence ID" value="PTB94421.1"/>
    <property type="molecule type" value="Genomic_DNA"/>
</dbReference>
<name>A0A2T4DKR5_9BACT</name>
<comment type="caution">
    <text evidence="2">The sequence shown here is derived from an EMBL/GenBank/DDBJ whole genome shotgun (WGS) entry which is preliminary data.</text>
</comment>
<evidence type="ECO:0000313" key="3">
    <source>
        <dbReference type="Proteomes" id="UP000240608"/>
    </source>
</evidence>
<gene>
    <name evidence="2" type="ORF">C9994_12155</name>
</gene>
<feature type="compositionally biased region" description="Basic and acidic residues" evidence="1">
    <location>
        <begin position="114"/>
        <end position="131"/>
    </location>
</feature>
<feature type="compositionally biased region" description="Polar residues" evidence="1">
    <location>
        <begin position="145"/>
        <end position="161"/>
    </location>
</feature>
<feature type="region of interest" description="Disordered" evidence="1">
    <location>
        <begin position="111"/>
        <end position="163"/>
    </location>
</feature>
<evidence type="ECO:0000313" key="2">
    <source>
        <dbReference type="EMBL" id="PTB94421.1"/>
    </source>
</evidence>
<protein>
    <submittedName>
        <fullName evidence="2">Uncharacterized protein</fullName>
    </submittedName>
</protein>
<proteinExistence type="predicted"/>
<accession>A0A2T4DKR5</accession>
<organism evidence="2 3">
    <name type="scientific">Marivirga lumbricoides</name>
    <dbReference type="NCBI Taxonomy" id="1046115"/>
    <lineage>
        <taxon>Bacteria</taxon>
        <taxon>Pseudomonadati</taxon>
        <taxon>Bacteroidota</taxon>
        <taxon>Cytophagia</taxon>
        <taxon>Cytophagales</taxon>
        <taxon>Marivirgaceae</taxon>
        <taxon>Marivirga</taxon>
    </lineage>
</organism>
<sequence>MLKIQTLRVLLSIKYLYTIIYNYIKRKVIKQYTSDFKNMSIDKKIKKVGEAISKSVSKLLKLVNKKASNKKILKQVEKVQVLNKEKKKLKKVSKIDNAETVDKAKSTVKPSKKTFAEKEAPSNNQIEEKLVKNRSSIAKSKEGRNNSQKVNKPVKTTTANDNDLKSEKSIDMNARTAIYKITEFDDLQKLNHFLKGEKRKTVLERAEARKNALSVN</sequence>
<reference evidence="2 3" key="1">
    <citation type="submission" date="2018-03" db="EMBL/GenBank/DDBJ databases">
        <title>Cross-interface Injection: A General Nanoliter Liquid Handling Method Applied to Single Cells Genome Amplification Automated Nanoliter Liquid Handling Applied to Single Cell Multiple Displacement Amplification.</title>
        <authorList>
            <person name="Yun J."/>
            <person name="Xu P."/>
            <person name="Xu J."/>
            <person name="Dai X."/>
            <person name="Wang Y."/>
            <person name="Zheng X."/>
            <person name="Cao C."/>
            <person name="Yi Q."/>
            <person name="Zhu Y."/>
            <person name="Wang L."/>
            <person name="Dong Z."/>
            <person name="Huang Y."/>
            <person name="Huang L."/>
            <person name="Du W."/>
        </authorList>
    </citation>
    <scope>NUCLEOTIDE SEQUENCE [LARGE SCALE GENOMIC DNA]</scope>
    <source>
        <strain evidence="2 3">Z-D1-2</strain>
    </source>
</reference>